<organism evidence="6 7">
    <name type="scientific">Thioalkalivibrio denitrificans</name>
    <dbReference type="NCBI Taxonomy" id="108003"/>
    <lineage>
        <taxon>Bacteria</taxon>
        <taxon>Pseudomonadati</taxon>
        <taxon>Pseudomonadota</taxon>
        <taxon>Gammaproteobacteria</taxon>
        <taxon>Chromatiales</taxon>
        <taxon>Ectothiorhodospiraceae</taxon>
        <taxon>Thioalkalivibrio</taxon>
    </lineage>
</organism>
<dbReference type="GO" id="GO:0016772">
    <property type="term" value="F:transferase activity, transferring phosphorus-containing groups"/>
    <property type="evidence" value="ECO:0007669"/>
    <property type="project" value="InterPro"/>
</dbReference>
<reference evidence="6 7" key="1">
    <citation type="submission" date="2017-02" db="EMBL/GenBank/DDBJ databases">
        <title>Genomic diversity within the haloalkaliphilic genus Thioalkalivibrio.</title>
        <authorList>
            <person name="Ahn A.-C."/>
            <person name="Meier-Kolthoff J."/>
            <person name="Overmars L."/>
            <person name="Richter M."/>
            <person name="Woyke T."/>
            <person name="Sorokin D.Y."/>
            <person name="Muyzer G."/>
        </authorList>
    </citation>
    <scope>NUCLEOTIDE SEQUENCE [LARGE SCALE GENOMIC DNA]</scope>
    <source>
        <strain evidence="6 7">ALJD</strain>
    </source>
</reference>
<dbReference type="InterPro" id="IPR021520">
    <property type="entry name" value="Stealth_CR2"/>
</dbReference>
<evidence type="ECO:0000313" key="7">
    <source>
        <dbReference type="Proteomes" id="UP000189462"/>
    </source>
</evidence>
<evidence type="ECO:0000259" key="4">
    <source>
        <dbReference type="Pfam" id="PF11380"/>
    </source>
</evidence>
<dbReference type="PANTHER" id="PTHR24045:SF0">
    <property type="entry name" value="N-ACETYLGLUCOSAMINE-1-PHOSPHOTRANSFERASE SUBUNITS ALPHA_BETA"/>
    <property type="match status" value="1"/>
</dbReference>
<evidence type="ECO:0000313" key="6">
    <source>
        <dbReference type="EMBL" id="OOG23598.1"/>
    </source>
</evidence>
<dbReference type="GO" id="GO:0000271">
    <property type="term" value="P:polysaccharide biosynthetic process"/>
    <property type="evidence" value="ECO:0007669"/>
    <property type="project" value="UniProtKB-KW"/>
</dbReference>
<evidence type="ECO:0000256" key="1">
    <source>
        <dbReference type="ARBA" id="ARBA00007583"/>
    </source>
</evidence>
<dbReference type="InterPro" id="IPR047141">
    <property type="entry name" value="Stealth"/>
</dbReference>
<keyword evidence="3" id="KW-0270">Exopolysaccharide synthesis</keyword>
<comment type="similarity">
    <text evidence="1">Belongs to the stealth family.</text>
</comment>
<dbReference type="Pfam" id="PF11380">
    <property type="entry name" value="Stealth_CR2"/>
    <property type="match status" value="1"/>
</dbReference>
<dbReference type="Pfam" id="PF17101">
    <property type="entry name" value="Stealth_CR1"/>
    <property type="match status" value="1"/>
</dbReference>
<sequence>MDIDCVTLQRRSSMPVDVVITWVDGNDPVHQARRAEALRRYGDTSRAIPAGRSTIRFSDNGELELALKSIRRNAPWVRAIHIVVDGQKPSFLTPTLQDQMGIRVVDHREIFRGYEWALPTFNSRTIETAIWRIDGLAENFLYMNDDFLILRPVDPTDFFREGKVVLRGRWRPIRMRSWPVFWLETQFNRMLEAATGISRTMSLQAQMRGAALAGFRARYYRSPHVPHPIRKSTLSEFFSKNPKVFEDNIHARFRDARQFVSTFLAHHLEIRKDRAWLVRDSESWVLNGELFGRGARKRVSVLGENPPKFLCLQNLEKLSVNDRSVLIRRLETLVDAPVAGNTK</sequence>
<name>A0A1V3NFE4_9GAMM</name>
<evidence type="ECO:0008006" key="8">
    <source>
        <dbReference type="Google" id="ProtNLM"/>
    </source>
</evidence>
<accession>A0A1V3NFE4</accession>
<comment type="caution">
    <text evidence="6">The sequence shown here is derived from an EMBL/GenBank/DDBJ whole genome shotgun (WGS) entry which is preliminary data.</text>
</comment>
<keyword evidence="7" id="KW-1185">Reference proteome</keyword>
<keyword evidence="2" id="KW-0808">Transferase</keyword>
<dbReference type="EMBL" id="MVBK01000060">
    <property type="protein sequence ID" value="OOG23598.1"/>
    <property type="molecule type" value="Genomic_DNA"/>
</dbReference>
<dbReference type="STRING" id="108003.B1C78_10745"/>
<evidence type="ECO:0000259" key="5">
    <source>
        <dbReference type="Pfam" id="PF17101"/>
    </source>
</evidence>
<dbReference type="PANTHER" id="PTHR24045">
    <property type="match status" value="1"/>
</dbReference>
<dbReference type="AlphaFoldDB" id="A0A1V3NFE4"/>
<protein>
    <recommendedName>
        <fullName evidence="8">Capsular biosynthesis protein</fullName>
    </recommendedName>
</protein>
<proteinExistence type="inferred from homology"/>
<feature type="domain" description="Stealth protein CR2 conserved region 2" evidence="4">
    <location>
        <begin position="56"/>
        <end position="162"/>
    </location>
</feature>
<feature type="domain" description="Stealth protein CR1 conserved region 1" evidence="5">
    <location>
        <begin position="14"/>
        <end position="41"/>
    </location>
</feature>
<evidence type="ECO:0000256" key="3">
    <source>
        <dbReference type="ARBA" id="ARBA00023169"/>
    </source>
</evidence>
<gene>
    <name evidence="6" type="ORF">B1C78_10745</name>
</gene>
<dbReference type="Proteomes" id="UP000189462">
    <property type="component" value="Unassembled WGS sequence"/>
</dbReference>
<dbReference type="RefSeq" id="WP_175628285.1">
    <property type="nucleotide sequence ID" value="NZ_MVBK01000060.1"/>
</dbReference>
<evidence type="ECO:0000256" key="2">
    <source>
        <dbReference type="ARBA" id="ARBA00022679"/>
    </source>
</evidence>
<dbReference type="InterPro" id="IPR031358">
    <property type="entry name" value="Stealth_CR1"/>
</dbReference>